<dbReference type="Pfam" id="PF01486">
    <property type="entry name" value="K-box"/>
    <property type="match status" value="1"/>
</dbReference>
<sequence length="246" mass="27425">MALDKSDTNINASGVTHSPLETESDTRSNLQSSNQPPYRSPRIAIRRIDNATNRQVTFSKRRNGLLKKASELSILCDAEIAAIVFSSTGRLSEFASSSMDKIIRRYEDLQSQSASRALLHQREYWKNQALHLRRQVGCMNDIQSCIMGENAAALSLDELQNTEARLQIALDKIRTRRNELLAMQTQNIISKGNGLWIENTLLRKKIEQVQYDGENAMSSVTDGMMGNDGGGCTYIQGVLDTTLKLG</sequence>
<comment type="subcellular location">
    <subcellularLocation>
        <location evidence="1">Nucleus</location>
    </subcellularLocation>
</comment>
<feature type="domain" description="MADS-box" evidence="7">
    <location>
        <begin position="42"/>
        <end position="98"/>
    </location>
</feature>
<evidence type="ECO:0000259" key="8">
    <source>
        <dbReference type="PROSITE" id="PS51297"/>
    </source>
</evidence>
<dbReference type="Gene3D" id="3.40.1810.10">
    <property type="entry name" value="Transcription factor, MADS-box"/>
    <property type="match status" value="1"/>
</dbReference>
<dbReference type="PROSITE" id="PS50066">
    <property type="entry name" value="MADS_BOX_2"/>
    <property type="match status" value="1"/>
</dbReference>
<dbReference type="CDD" id="cd00265">
    <property type="entry name" value="MADS_MEF2_like"/>
    <property type="match status" value="1"/>
</dbReference>
<dbReference type="GO" id="GO:0003700">
    <property type="term" value="F:DNA-binding transcription factor activity"/>
    <property type="evidence" value="ECO:0007669"/>
    <property type="project" value="InterPro"/>
</dbReference>
<dbReference type="GO" id="GO:0046983">
    <property type="term" value="F:protein dimerization activity"/>
    <property type="evidence" value="ECO:0007669"/>
    <property type="project" value="InterPro"/>
</dbReference>
<gene>
    <name evidence="9" type="ORF">KP509_05G029400</name>
</gene>
<accession>A0A8T2UPX3</accession>
<dbReference type="EMBL" id="CM035410">
    <property type="protein sequence ID" value="KAH7436640.1"/>
    <property type="molecule type" value="Genomic_DNA"/>
</dbReference>
<evidence type="ECO:0000256" key="5">
    <source>
        <dbReference type="ARBA" id="ARBA00023242"/>
    </source>
</evidence>
<organism evidence="9 10">
    <name type="scientific">Ceratopteris richardii</name>
    <name type="common">Triangle waterfern</name>
    <dbReference type="NCBI Taxonomy" id="49495"/>
    <lineage>
        <taxon>Eukaryota</taxon>
        <taxon>Viridiplantae</taxon>
        <taxon>Streptophyta</taxon>
        <taxon>Embryophyta</taxon>
        <taxon>Tracheophyta</taxon>
        <taxon>Polypodiopsida</taxon>
        <taxon>Polypodiidae</taxon>
        <taxon>Polypodiales</taxon>
        <taxon>Pteridineae</taxon>
        <taxon>Pteridaceae</taxon>
        <taxon>Parkerioideae</taxon>
        <taxon>Ceratopteris</taxon>
    </lineage>
</organism>
<dbReference type="PROSITE" id="PS51297">
    <property type="entry name" value="K_BOX"/>
    <property type="match status" value="1"/>
</dbReference>
<dbReference type="FunFam" id="3.40.1810.10:FF:000003">
    <property type="entry name" value="MADS-box transcription factor MADS-MC"/>
    <property type="match status" value="1"/>
</dbReference>
<dbReference type="Pfam" id="PF00319">
    <property type="entry name" value="SRF-TF"/>
    <property type="match status" value="1"/>
</dbReference>
<dbReference type="PANTHER" id="PTHR48019">
    <property type="entry name" value="SERUM RESPONSE FACTOR HOMOLOG"/>
    <property type="match status" value="1"/>
</dbReference>
<dbReference type="InterPro" id="IPR002487">
    <property type="entry name" value="TF_Kbox"/>
</dbReference>
<feature type="domain" description="K-box" evidence="8">
    <location>
        <begin position="122"/>
        <end position="212"/>
    </location>
</feature>
<dbReference type="SUPFAM" id="SSF55455">
    <property type="entry name" value="SRF-like"/>
    <property type="match status" value="1"/>
</dbReference>
<dbReference type="GO" id="GO:0045944">
    <property type="term" value="P:positive regulation of transcription by RNA polymerase II"/>
    <property type="evidence" value="ECO:0007669"/>
    <property type="project" value="InterPro"/>
</dbReference>
<evidence type="ECO:0000313" key="9">
    <source>
        <dbReference type="EMBL" id="KAH7436640.1"/>
    </source>
</evidence>
<evidence type="ECO:0000256" key="1">
    <source>
        <dbReference type="ARBA" id="ARBA00004123"/>
    </source>
</evidence>
<dbReference type="OrthoDB" id="1898716at2759"/>
<dbReference type="InterPro" id="IPR002100">
    <property type="entry name" value="TF_MADSbox"/>
</dbReference>
<dbReference type="GO" id="GO:0000977">
    <property type="term" value="F:RNA polymerase II transcription regulatory region sequence-specific DNA binding"/>
    <property type="evidence" value="ECO:0007669"/>
    <property type="project" value="InterPro"/>
</dbReference>
<evidence type="ECO:0000259" key="7">
    <source>
        <dbReference type="PROSITE" id="PS50066"/>
    </source>
</evidence>
<dbReference type="InterPro" id="IPR036879">
    <property type="entry name" value="TF_MADSbox_sf"/>
</dbReference>
<dbReference type="SMART" id="SM00432">
    <property type="entry name" value="MADS"/>
    <property type="match status" value="1"/>
</dbReference>
<dbReference type="InterPro" id="IPR033896">
    <property type="entry name" value="MEF2-like_N"/>
</dbReference>
<keyword evidence="3" id="KW-0238">DNA-binding</keyword>
<dbReference type="GO" id="GO:0005634">
    <property type="term" value="C:nucleus"/>
    <property type="evidence" value="ECO:0007669"/>
    <property type="project" value="UniProtKB-SubCell"/>
</dbReference>
<name>A0A8T2UPX3_CERRI</name>
<evidence type="ECO:0000256" key="3">
    <source>
        <dbReference type="ARBA" id="ARBA00023125"/>
    </source>
</evidence>
<dbReference type="PRINTS" id="PR00404">
    <property type="entry name" value="MADSDOMAIN"/>
</dbReference>
<keyword evidence="5" id="KW-0539">Nucleus</keyword>
<keyword evidence="10" id="KW-1185">Reference proteome</keyword>
<dbReference type="InterPro" id="IPR050142">
    <property type="entry name" value="MADS-box/MEF2_TF"/>
</dbReference>
<protein>
    <submittedName>
        <fullName evidence="9">Uncharacterized protein</fullName>
    </submittedName>
</protein>
<reference evidence="9" key="1">
    <citation type="submission" date="2021-08" db="EMBL/GenBank/DDBJ databases">
        <title>WGS assembly of Ceratopteris richardii.</title>
        <authorList>
            <person name="Marchant D.B."/>
            <person name="Chen G."/>
            <person name="Jenkins J."/>
            <person name="Shu S."/>
            <person name="Leebens-Mack J."/>
            <person name="Grimwood J."/>
            <person name="Schmutz J."/>
            <person name="Soltis P."/>
            <person name="Soltis D."/>
            <person name="Chen Z.-H."/>
        </authorList>
    </citation>
    <scope>NUCLEOTIDE SEQUENCE</scope>
    <source>
        <strain evidence="9">Whitten #5841</strain>
        <tissue evidence="9">Leaf</tissue>
    </source>
</reference>
<feature type="compositionally biased region" description="Polar residues" evidence="6">
    <location>
        <begin position="8"/>
        <end position="37"/>
    </location>
</feature>
<dbReference type="AlphaFoldDB" id="A0A8T2UPX3"/>
<dbReference type="OMA" id="TDRMSHS"/>
<comment type="caution">
    <text evidence="9">The sequence shown here is derived from an EMBL/GenBank/DDBJ whole genome shotgun (WGS) entry which is preliminary data.</text>
</comment>
<evidence type="ECO:0000313" key="10">
    <source>
        <dbReference type="Proteomes" id="UP000825935"/>
    </source>
</evidence>
<proteinExistence type="predicted"/>
<dbReference type="Proteomes" id="UP000825935">
    <property type="component" value="Chromosome 5"/>
</dbReference>
<keyword evidence="4" id="KW-0804">Transcription</keyword>
<feature type="region of interest" description="Disordered" evidence="6">
    <location>
        <begin position="1"/>
        <end position="42"/>
    </location>
</feature>
<evidence type="ECO:0000256" key="2">
    <source>
        <dbReference type="ARBA" id="ARBA00023015"/>
    </source>
</evidence>
<evidence type="ECO:0000256" key="4">
    <source>
        <dbReference type="ARBA" id="ARBA00023163"/>
    </source>
</evidence>
<keyword evidence="2" id="KW-0805">Transcription regulation</keyword>
<evidence type="ECO:0000256" key="6">
    <source>
        <dbReference type="SAM" id="MobiDB-lite"/>
    </source>
</evidence>